<feature type="region of interest" description="Disordered" evidence="1">
    <location>
        <begin position="144"/>
        <end position="181"/>
    </location>
</feature>
<feature type="compositionally biased region" description="Acidic residues" evidence="1">
    <location>
        <begin position="73"/>
        <end position="87"/>
    </location>
</feature>
<dbReference type="EMBL" id="CALLCH030000020">
    <property type="protein sequence ID" value="CAI4219692.1"/>
    <property type="molecule type" value="Genomic_DNA"/>
</dbReference>
<reference evidence="2" key="1">
    <citation type="submission" date="2022-11" db="EMBL/GenBank/DDBJ databases">
        <authorList>
            <person name="Scott C."/>
            <person name="Bruce N."/>
        </authorList>
    </citation>
    <scope>NUCLEOTIDE SEQUENCE</scope>
</reference>
<feature type="compositionally biased region" description="Low complexity" evidence="1">
    <location>
        <begin position="161"/>
        <end position="180"/>
    </location>
</feature>
<comment type="caution">
    <text evidence="2">The sequence shown here is derived from an EMBL/GenBank/DDBJ whole genome shotgun (WGS) entry which is preliminary data.</text>
</comment>
<evidence type="ECO:0000313" key="2">
    <source>
        <dbReference type="EMBL" id="CAI4219692.1"/>
    </source>
</evidence>
<feature type="region of interest" description="Disordered" evidence="1">
    <location>
        <begin position="68"/>
        <end position="95"/>
    </location>
</feature>
<dbReference type="Proteomes" id="UP000838763">
    <property type="component" value="Unassembled WGS sequence"/>
</dbReference>
<evidence type="ECO:0000313" key="3">
    <source>
        <dbReference type="Proteomes" id="UP000838763"/>
    </source>
</evidence>
<protein>
    <submittedName>
        <fullName evidence="2">Uncharacterized protein</fullName>
    </submittedName>
</protein>
<keyword evidence="3" id="KW-1185">Reference proteome</keyword>
<feature type="compositionally biased region" description="Low complexity" evidence="1">
    <location>
        <begin position="144"/>
        <end position="154"/>
    </location>
</feature>
<sequence>MPPAPLPTHRELLTALTEALATSTRGLPTRHIISTLHVLFPSLLLPALDLLDRDLVRRVVVVAASTPVRGRNDDDDDGGSGTEEDDRTVEKDVEQAREGTYIVRSLVSTMGGKRRAQAKSYLVLLTAWSCTCPAFIFDALPARTTSTPSSNAPPSAHPFRSSPAAPATAGPASASADGAPRGTGQMVLWRLESGWLTWERRPGPLLQTLACVRAGREVG</sequence>
<name>A0A9P1HBR3_9PEZI</name>
<evidence type="ECO:0000256" key="1">
    <source>
        <dbReference type="SAM" id="MobiDB-lite"/>
    </source>
</evidence>
<organism evidence="2 3">
    <name type="scientific">Parascedosporium putredinis</name>
    <dbReference type="NCBI Taxonomy" id="1442378"/>
    <lineage>
        <taxon>Eukaryota</taxon>
        <taxon>Fungi</taxon>
        <taxon>Dikarya</taxon>
        <taxon>Ascomycota</taxon>
        <taxon>Pezizomycotina</taxon>
        <taxon>Sordariomycetes</taxon>
        <taxon>Hypocreomycetidae</taxon>
        <taxon>Microascales</taxon>
        <taxon>Microascaceae</taxon>
        <taxon>Parascedosporium</taxon>
    </lineage>
</organism>
<proteinExistence type="predicted"/>
<dbReference type="AlphaFoldDB" id="A0A9P1HBR3"/>
<gene>
    <name evidence="2" type="ORF">PPNO1_LOCUS9244</name>
</gene>
<accession>A0A9P1HBR3</accession>